<keyword evidence="3" id="KW-0847">Vitamin C</keyword>
<evidence type="ECO:0000256" key="6">
    <source>
        <dbReference type="ARBA" id="ARBA00023004"/>
    </source>
</evidence>
<dbReference type="InterPro" id="IPR045054">
    <property type="entry name" value="P4HA-like"/>
</dbReference>
<evidence type="ECO:0000256" key="2">
    <source>
        <dbReference type="ARBA" id="ARBA00022723"/>
    </source>
</evidence>
<reference evidence="8" key="1">
    <citation type="submission" date="2020-11" db="EMBL/GenBank/DDBJ databases">
        <authorList>
            <person name="Tran Van P."/>
        </authorList>
    </citation>
    <scope>NUCLEOTIDE SEQUENCE</scope>
</reference>
<evidence type="ECO:0000256" key="4">
    <source>
        <dbReference type="ARBA" id="ARBA00022964"/>
    </source>
</evidence>
<dbReference type="Pfam" id="PF13640">
    <property type="entry name" value="2OG-FeII_Oxy_3"/>
    <property type="match status" value="1"/>
</dbReference>
<evidence type="ECO:0000313" key="8">
    <source>
        <dbReference type="EMBL" id="CAD7634188.1"/>
    </source>
</evidence>
<dbReference type="GO" id="GO:0005506">
    <property type="term" value="F:iron ion binding"/>
    <property type="evidence" value="ECO:0007669"/>
    <property type="project" value="InterPro"/>
</dbReference>
<dbReference type="SMART" id="SM00702">
    <property type="entry name" value="P4Hc"/>
    <property type="match status" value="1"/>
</dbReference>
<dbReference type="InterPro" id="IPR044862">
    <property type="entry name" value="Pro_4_hyd_alph_FE2OG_OXY"/>
</dbReference>
<comment type="cofactor">
    <cofactor evidence="1">
        <name>L-ascorbate</name>
        <dbReference type="ChEBI" id="CHEBI:38290"/>
    </cofactor>
</comment>
<feature type="domain" description="Fe2OG dioxygenase" evidence="7">
    <location>
        <begin position="3"/>
        <end position="108"/>
    </location>
</feature>
<organism evidence="8">
    <name type="scientific">Medioppia subpectinata</name>
    <dbReference type="NCBI Taxonomy" id="1979941"/>
    <lineage>
        <taxon>Eukaryota</taxon>
        <taxon>Metazoa</taxon>
        <taxon>Ecdysozoa</taxon>
        <taxon>Arthropoda</taxon>
        <taxon>Chelicerata</taxon>
        <taxon>Arachnida</taxon>
        <taxon>Acari</taxon>
        <taxon>Acariformes</taxon>
        <taxon>Sarcoptiformes</taxon>
        <taxon>Oribatida</taxon>
        <taxon>Brachypylina</taxon>
        <taxon>Oppioidea</taxon>
        <taxon>Oppiidae</taxon>
        <taxon>Medioppia</taxon>
    </lineage>
</organism>
<dbReference type="AlphaFoldDB" id="A0A7R9L3L0"/>
<dbReference type="InterPro" id="IPR006620">
    <property type="entry name" value="Pro_4_hyd_alph"/>
</dbReference>
<dbReference type="PANTHER" id="PTHR10869:SF244">
    <property type="entry name" value="PROLYL 4-HYDROXYLASE SUBUNIT ALPHA-2"/>
    <property type="match status" value="1"/>
</dbReference>
<dbReference type="PANTHER" id="PTHR10869">
    <property type="entry name" value="PROLYL 4-HYDROXYLASE ALPHA SUBUNIT"/>
    <property type="match status" value="1"/>
</dbReference>
<dbReference type="GO" id="GO:0004656">
    <property type="term" value="F:procollagen-proline 4-dioxygenase activity"/>
    <property type="evidence" value="ECO:0007669"/>
    <property type="project" value="TreeGrafter"/>
</dbReference>
<dbReference type="OrthoDB" id="420380at2759"/>
<evidence type="ECO:0000256" key="1">
    <source>
        <dbReference type="ARBA" id="ARBA00001961"/>
    </source>
</evidence>
<name>A0A7R9L3L0_9ACAR</name>
<keyword evidence="9" id="KW-1185">Reference proteome</keyword>
<dbReference type="Gene3D" id="2.60.120.620">
    <property type="entry name" value="q2cbj1_9rhob like domain"/>
    <property type="match status" value="1"/>
</dbReference>
<dbReference type="InterPro" id="IPR005123">
    <property type="entry name" value="Oxoglu/Fe-dep_dioxygenase_dom"/>
</dbReference>
<keyword evidence="5" id="KW-0560">Oxidoreductase</keyword>
<accession>A0A7R9L3L0</accession>
<keyword evidence="6" id="KW-0408">Iron</keyword>
<dbReference type="EMBL" id="OC868724">
    <property type="protein sequence ID" value="CAD7634188.1"/>
    <property type="molecule type" value="Genomic_DNA"/>
</dbReference>
<keyword evidence="2" id="KW-0479">Metal-binding</keyword>
<evidence type="ECO:0000259" key="7">
    <source>
        <dbReference type="PROSITE" id="PS51471"/>
    </source>
</evidence>
<evidence type="ECO:0000313" key="9">
    <source>
        <dbReference type="Proteomes" id="UP000759131"/>
    </source>
</evidence>
<dbReference type="GO" id="GO:0031418">
    <property type="term" value="F:L-ascorbic acid binding"/>
    <property type="evidence" value="ECO:0007669"/>
    <property type="project" value="UniProtKB-KW"/>
</dbReference>
<protein>
    <recommendedName>
        <fullName evidence="7">Fe2OG dioxygenase domain-containing protein</fullName>
    </recommendedName>
</protein>
<dbReference type="PROSITE" id="PS51471">
    <property type="entry name" value="FE2OG_OXY"/>
    <property type="match status" value="1"/>
</dbReference>
<proteinExistence type="predicted"/>
<gene>
    <name evidence="8" type="ORF">OSB1V03_LOCUS14584</name>
</gene>
<dbReference type="Proteomes" id="UP000759131">
    <property type="component" value="Unassembled WGS sequence"/>
</dbReference>
<keyword evidence="4" id="KW-0223">Dioxygenase</keyword>
<dbReference type="GO" id="GO:0005783">
    <property type="term" value="C:endoplasmic reticulum"/>
    <property type="evidence" value="ECO:0007669"/>
    <property type="project" value="TreeGrafter"/>
</dbReference>
<sequence>MSTAEDMNVIRYSVGGYYGHHYDSFHMIPGGPVTGPQRIATWISYLSDVDAGGATVFPYVNVAVWPQRGSALFWYNEYRWGAIDPLTMHGGCPVLVGAKWIATKWIRPIGQEFHHPCPLHNTTIAYSYEFRKNYLK</sequence>
<dbReference type="EMBL" id="CAJPIZ010014149">
    <property type="protein sequence ID" value="CAG2114618.1"/>
    <property type="molecule type" value="Genomic_DNA"/>
</dbReference>
<evidence type="ECO:0000256" key="5">
    <source>
        <dbReference type="ARBA" id="ARBA00023002"/>
    </source>
</evidence>
<evidence type="ECO:0000256" key="3">
    <source>
        <dbReference type="ARBA" id="ARBA00022896"/>
    </source>
</evidence>